<protein>
    <submittedName>
        <fullName evidence="5">Protein CHLOROPLAST IMPORT APPARATUS 2</fullName>
    </submittedName>
</protein>
<dbReference type="InterPro" id="IPR052453">
    <property type="entry name" value="CONSTANS-like_ZF"/>
</dbReference>
<comment type="subcellular location">
    <subcellularLocation>
        <location evidence="1 3">Nucleus</location>
    </subcellularLocation>
</comment>
<evidence type="ECO:0000256" key="3">
    <source>
        <dbReference type="PROSITE-ProRule" id="PRU00357"/>
    </source>
</evidence>
<dbReference type="Proteomes" id="UP001180020">
    <property type="component" value="Unassembled WGS sequence"/>
</dbReference>
<keyword evidence="2 3" id="KW-0539">Nucleus</keyword>
<evidence type="ECO:0000313" key="5">
    <source>
        <dbReference type="EMBL" id="KAK1322050.1"/>
    </source>
</evidence>
<evidence type="ECO:0000256" key="2">
    <source>
        <dbReference type="ARBA" id="ARBA00023242"/>
    </source>
</evidence>
<dbReference type="GO" id="GO:0006355">
    <property type="term" value="P:regulation of DNA-templated transcription"/>
    <property type="evidence" value="ECO:0007669"/>
    <property type="project" value="TreeGrafter"/>
</dbReference>
<dbReference type="InterPro" id="IPR010402">
    <property type="entry name" value="CCT_domain"/>
</dbReference>
<name>A0AAV9FB43_ACOCL</name>
<reference evidence="5" key="1">
    <citation type="journal article" date="2023" name="Nat. Commun.">
        <title>Diploid and tetraploid genomes of Acorus and the evolution of monocots.</title>
        <authorList>
            <person name="Ma L."/>
            <person name="Liu K.W."/>
            <person name="Li Z."/>
            <person name="Hsiao Y.Y."/>
            <person name="Qi Y."/>
            <person name="Fu T."/>
            <person name="Tang G.D."/>
            <person name="Zhang D."/>
            <person name="Sun W.H."/>
            <person name="Liu D.K."/>
            <person name="Li Y."/>
            <person name="Chen G.Z."/>
            <person name="Liu X.D."/>
            <person name="Liao X.Y."/>
            <person name="Jiang Y.T."/>
            <person name="Yu X."/>
            <person name="Hao Y."/>
            <person name="Huang J."/>
            <person name="Zhao X.W."/>
            <person name="Ke S."/>
            <person name="Chen Y.Y."/>
            <person name="Wu W.L."/>
            <person name="Hsu J.L."/>
            <person name="Lin Y.F."/>
            <person name="Huang M.D."/>
            <person name="Li C.Y."/>
            <person name="Huang L."/>
            <person name="Wang Z.W."/>
            <person name="Zhao X."/>
            <person name="Zhong W.Y."/>
            <person name="Peng D.H."/>
            <person name="Ahmad S."/>
            <person name="Lan S."/>
            <person name="Zhang J.S."/>
            <person name="Tsai W.C."/>
            <person name="Van de Peer Y."/>
            <person name="Liu Z.J."/>
        </authorList>
    </citation>
    <scope>NUCLEOTIDE SEQUENCE</scope>
    <source>
        <strain evidence="5">CP</strain>
    </source>
</reference>
<dbReference type="EMBL" id="JAUJYO010000003">
    <property type="protein sequence ID" value="KAK1322050.1"/>
    <property type="molecule type" value="Genomic_DNA"/>
</dbReference>
<evidence type="ECO:0000256" key="1">
    <source>
        <dbReference type="ARBA" id="ARBA00004123"/>
    </source>
</evidence>
<organism evidence="5 6">
    <name type="scientific">Acorus calamus</name>
    <name type="common">Sweet flag</name>
    <dbReference type="NCBI Taxonomy" id="4465"/>
    <lineage>
        <taxon>Eukaryota</taxon>
        <taxon>Viridiplantae</taxon>
        <taxon>Streptophyta</taxon>
        <taxon>Embryophyta</taxon>
        <taxon>Tracheophyta</taxon>
        <taxon>Spermatophyta</taxon>
        <taxon>Magnoliopsida</taxon>
        <taxon>Liliopsida</taxon>
        <taxon>Acoraceae</taxon>
        <taxon>Acorus</taxon>
    </lineage>
</organism>
<dbReference type="PROSITE" id="PS51017">
    <property type="entry name" value="CCT"/>
    <property type="match status" value="1"/>
</dbReference>
<dbReference type="GO" id="GO:0005634">
    <property type="term" value="C:nucleus"/>
    <property type="evidence" value="ECO:0007669"/>
    <property type="project" value="UniProtKB-SubCell"/>
</dbReference>
<proteinExistence type="predicted"/>
<gene>
    <name evidence="5" type="primary">CIA2</name>
    <name evidence="5" type="ORF">QJS10_CPA03g01105</name>
</gene>
<feature type="domain" description="CCT" evidence="4">
    <location>
        <begin position="129"/>
        <end position="171"/>
    </location>
</feature>
<evidence type="ECO:0000313" key="6">
    <source>
        <dbReference type="Proteomes" id="UP001180020"/>
    </source>
</evidence>
<dbReference type="AlphaFoldDB" id="A0AAV9FB43"/>
<dbReference type="PANTHER" id="PTHR31874:SF41">
    <property type="entry name" value="CCT MOTIF FAMILY PROTEIN"/>
    <property type="match status" value="1"/>
</dbReference>
<evidence type="ECO:0000259" key="4">
    <source>
        <dbReference type="PROSITE" id="PS51017"/>
    </source>
</evidence>
<comment type="caution">
    <text evidence="5">The sequence shown here is derived from an EMBL/GenBank/DDBJ whole genome shotgun (WGS) entry which is preliminary data.</text>
</comment>
<reference evidence="5" key="2">
    <citation type="submission" date="2023-06" db="EMBL/GenBank/DDBJ databases">
        <authorList>
            <person name="Ma L."/>
            <person name="Liu K.-W."/>
            <person name="Li Z."/>
            <person name="Hsiao Y.-Y."/>
            <person name="Qi Y."/>
            <person name="Fu T."/>
            <person name="Tang G."/>
            <person name="Zhang D."/>
            <person name="Sun W.-H."/>
            <person name="Liu D.-K."/>
            <person name="Li Y."/>
            <person name="Chen G.-Z."/>
            <person name="Liu X.-D."/>
            <person name="Liao X.-Y."/>
            <person name="Jiang Y.-T."/>
            <person name="Yu X."/>
            <person name="Hao Y."/>
            <person name="Huang J."/>
            <person name="Zhao X.-W."/>
            <person name="Ke S."/>
            <person name="Chen Y.-Y."/>
            <person name="Wu W.-L."/>
            <person name="Hsu J.-L."/>
            <person name="Lin Y.-F."/>
            <person name="Huang M.-D."/>
            <person name="Li C.-Y."/>
            <person name="Huang L."/>
            <person name="Wang Z.-W."/>
            <person name="Zhao X."/>
            <person name="Zhong W.-Y."/>
            <person name="Peng D.-H."/>
            <person name="Ahmad S."/>
            <person name="Lan S."/>
            <person name="Zhang J.-S."/>
            <person name="Tsai W.-C."/>
            <person name="Van De Peer Y."/>
            <person name="Liu Z.-J."/>
        </authorList>
    </citation>
    <scope>NUCLEOTIDE SEQUENCE</scope>
    <source>
        <strain evidence="5">CP</strain>
        <tissue evidence="5">Leaves</tissue>
    </source>
</reference>
<accession>A0AAV9FB43</accession>
<dbReference type="PANTHER" id="PTHR31874">
    <property type="entry name" value="CCT MOTIF FAMILY PROTEIN, EXPRESSED"/>
    <property type="match status" value="1"/>
</dbReference>
<keyword evidence="6" id="KW-1185">Reference proteome</keyword>
<sequence length="173" mass="20689">MGYYNLPLKCLKEEPFMPAEVARDNKGDIATEFDDGVVGGEEEDQFMLGKMEWDMWEEEEEKVQPIERLHHGGQNFWTLEDTNKATTSLNLNLNYQHVLDAWSDRGSLWATNDSFAVEVPVMEEEKKRRRDRVLRYREKRRSRLFFKRIRYQIRKLNAEQRPRSKGRFVKTIT</sequence>
<dbReference type="Pfam" id="PF06203">
    <property type="entry name" value="CCT"/>
    <property type="match status" value="1"/>
</dbReference>